<name>A0ACB7T205_HYAAI</name>
<accession>A0ACB7T205</accession>
<comment type="caution">
    <text evidence="1">The sequence shown here is derived from an EMBL/GenBank/DDBJ whole genome shotgun (WGS) entry which is preliminary data.</text>
</comment>
<gene>
    <name evidence="1" type="ORF">HPB50_024026</name>
</gene>
<dbReference type="EMBL" id="CM023482">
    <property type="protein sequence ID" value="KAH6940024.1"/>
    <property type="molecule type" value="Genomic_DNA"/>
</dbReference>
<evidence type="ECO:0000313" key="1">
    <source>
        <dbReference type="EMBL" id="KAH6940024.1"/>
    </source>
</evidence>
<dbReference type="Proteomes" id="UP000821845">
    <property type="component" value="Chromosome 2"/>
</dbReference>
<evidence type="ECO:0000313" key="2">
    <source>
        <dbReference type="Proteomes" id="UP000821845"/>
    </source>
</evidence>
<organism evidence="1 2">
    <name type="scientific">Hyalomma asiaticum</name>
    <name type="common">Tick</name>
    <dbReference type="NCBI Taxonomy" id="266040"/>
    <lineage>
        <taxon>Eukaryota</taxon>
        <taxon>Metazoa</taxon>
        <taxon>Ecdysozoa</taxon>
        <taxon>Arthropoda</taxon>
        <taxon>Chelicerata</taxon>
        <taxon>Arachnida</taxon>
        <taxon>Acari</taxon>
        <taxon>Parasitiformes</taxon>
        <taxon>Ixodida</taxon>
        <taxon>Ixodoidea</taxon>
        <taxon>Ixodidae</taxon>
        <taxon>Hyalomminae</taxon>
        <taxon>Hyalomma</taxon>
    </lineage>
</organism>
<reference evidence="1" key="1">
    <citation type="submission" date="2020-05" db="EMBL/GenBank/DDBJ databases">
        <title>Large-scale comparative analyses of tick genomes elucidate their genetic diversity and vector capacities.</title>
        <authorList>
            <person name="Jia N."/>
            <person name="Wang J."/>
            <person name="Shi W."/>
            <person name="Du L."/>
            <person name="Sun Y."/>
            <person name="Zhan W."/>
            <person name="Jiang J."/>
            <person name="Wang Q."/>
            <person name="Zhang B."/>
            <person name="Ji P."/>
            <person name="Sakyi L.B."/>
            <person name="Cui X."/>
            <person name="Yuan T."/>
            <person name="Jiang B."/>
            <person name="Yang W."/>
            <person name="Lam T.T.-Y."/>
            <person name="Chang Q."/>
            <person name="Ding S."/>
            <person name="Wang X."/>
            <person name="Zhu J."/>
            <person name="Ruan X."/>
            <person name="Zhao L."/>
            <person name="Wei J."/>
            <person name="Que T."/>
            <person name="Du C."/>
            <person name="Cheng J."/>
            <person name="Dai P."/>
            <person name="Han X."/>
            <person name="Huang E."/>
            <person name="Gao Y."/>
            <person name="Liu J."/>
            <person name="Shao H."/>
            <person name="Ye R."/>
            <person name="Li L."/>
            <person name="Wei W."/>
            <person name="Wang X."/>
            <person name="Wang C."/>
            <person name="Yang T."/>
            <person name="Huo Q."/>
            <person name="Li W."/>
            <person name="Guo W."/>
            <person name="Chen H."/>
            <person name="Zhou L."/>
            <person name="Ni X."/>
            <person name="Tian J."/>
            <person name="Zhou Y."/>
            <person name="Sheng Y."/>
            <person name="Liu T."/>
            <person name="Pan Y."/>
            <person name="Xia L."/>
            <person name="Li J."/>
            <person name="Zhao F."/>
            <person name="Cao W."/>
        </authorList>
    </citation>
    <scope>NUCLEOTIDE SEQUENCE</scope>
    <source>
        <strain evidence="1">Hyas-2018</strain>
    </source>
</reference>
<sequence length="150" mass="16449">MPTGQVFSHAPSLNCFGTKSADRRWRATWVVALPEDAKRAHDDKPGARRAGVTFASCDGGLESLRRCCGALGFSEPRRTQRRRALNCDEALAIRPGGNAAVARSRPPGFPQRQEAAHHLRTTSLGTSTLYTRTHTHTYARASAFYAARLQ</sequence>
<protein>
    <submittedName>
        <fullName evidence="1">Uncharacterized protein</fullName>
    </submittedName>
</protein>
<proteinExistence type="predicted"/>
<keyword evidence="2" id="KW-1185">Reference proteome</keyword>